<evidence type="ECO:0000313" key="2">
    <source>
        <dbReference type="EMBL" id="CBN78078.1"/>
    </source>
</evidence>
<evidence type="ECO:0000313" key="3">
    <source>
        <dbReference type="Proteomes" id="UP000002630"/>
    </source>
</evidence>
<gene>
    <name evidence="2" type="ORF">Esi_0095_0017</name>
</gene>
<dbReference type="EMBL" id="FN649744">
    <property type="protein sequence ID" value="CBN78078.1"/>
    <property type="molecule type" value="Genomic_DNA"/>
</dbReference>
<dbReference type="SUPFAM" id="SSF56784">
    <property type="entry name" value="HAD-like"/>
    <property type="match status" value="1"/>
</dbReference>
<reference evidence="2 3" key="1">
    <citation type="journal article" date="2010" name="Nature">
        <title>The Ectocarpus genome and the independent evolution of multicellularity in brown algae.</title>
        <authorList>
            <person name="Cock J.M."/>
            <person name="Sterck L."/>
            <person name="Rouze P."/>
            <person name="Scornet D."/>
            <person name="Allen A.E."/>
            <person name="Amoutzias G."/>
            <person name="Anthouard V."/>
            <person name="Artiguenave F."/>
            <person name="Aury J.M."/>
            <person name="Badger J.H."/>
            <person name="Beszteri B."/>
            <person name="Billiau K."/>
            <person name="Bonnet E."/>
            <person name="Bothwell J.H."/>
            <person name="Bowler C."/>
            <person name="Boyen C."/>
            <person name="Brownlee C."/>
            <person name="Carrano C.J."/>
            <person name="Charrier B."/>
            <person name="Cho G.Y."/>
            <person name="Coelho S.M."/>
            <person name="Collen J."/>
            <person name="Corre E."/>
            <person name="Da Silva C."/>
            <person name="Delage L."/>
            <person name="Delaroque N."/>
            <person name="Dittami S.M."/>
            <person name="Doulbeau S."/>
            <person name="Elias M."/>
            <person name="Farnham G."/>
            <person name="Gachon C.M."/>
            <person name="Gschloessl B."/>
            <person name="Heesch S."/>
            <person name="Jabbari K."/>
            <person name="Jubin C."/>
            <person name="Kawai H."/>
            <person name="Kimura K."/>
            <person name="Kloareg B."/>
            <person name="Kupper F.C."/>
            <person name="Lang D."/>
            <person name="Le Bail A."/>
            <person name="Leblanc C."/>
            <person name="Lerouge P."/>
            <person name="Lohr M."/>
            <person name="Lopez P.J."/>
            <person name="Martens C."/>
            <person name="Maumus F."/>
            <person name="Michel G."/>
            <person name="Miranda-Saavedra D."/>
            <person name="Morales J."/>
            <person name="Moreau H."/>
            <person name="Motomura T."/>
            <person name="Nagasato C."/>
            <person name="Napoli C.A."/>
            <person name="Nelson D.R."/>
            <person name="Nyvall-Collen P."/>
            <person name="Peters A.F."/>
            <person name="Pommier C."/>
            <person name="Potin P."/>
            <person name="Poulain J."/>
            <person name="Quesneville H."/>
            <person name="Read B."/>
            <person name="Rensing S.A."/>
            <person name="Ritter A."/>
            <person name="Rousvoal S."/>
            <person name="Samanta M."/>
            <person name="Samson G."/>
            <person name="Schroeder D.C."/>
            <person name="Segurens B."/>
            <person name="Strittmatter M."/>
            <person name="Tonon T."/>
            <person name="Tregear J.W."/>
            <person name="Valentin K."/>
            <person name="von Dassow P."/>
            <person name="Yamagishi T."/>
            <person name="Van de Peer Y."/>
            <person name="Wincker P."/>
        </authorList>
    </citation>
    <scope>NUCLEOTIDE SEQUENCE [LARGE SCALE GENOMIC DNA]</scope>
    <source>
        <strain evidence="3">Ec32 / CCAP1310/4</strain>
    </source>
</reference>
<organism evidence="2 3">
    <name type="scientific">Ectocarpus siliculosus</name>
    <name type="common">Brown alga</name>
    <name type="synonym">Conferva siliculosa</name>
    <dbReference type="NCBI Taxonomy" id="2880"/>
    <lineage>
        <taxon>Eukaryota</taxon>
        <taxon>Sar</taxon>
        <taxon>Stramenopiles</taxon>
        <taxon>Ochrophyta</taxon>
        <taxon>PX clade</taxon>
        <taxon>Phaeophyceae</taxon>
        <taxon>Ectocarpales</taxon>
        <taxon>Ectocarpaceae</taxon>
        <taxon>Ectocarpus</taxon>
    </lineage>
</organism>
<accession>D8LU36</accession>
<proteinExistence type="predicted"/>
<dbReference type="InterPro" id="IPR023214">
    <property type="entry name" value="HAD_sf"/>
</dbReference>
<dbReference type="Gene3D" id="3.40.50.1000">
    <property type="entry name" value="HAD superfamily/HAD-like"/>
    <property type="match status" value="1"/>
</dbReference>
<dbReference type="Proteomes" id="UP000002630">
    <property type="component" value="Linkage Group LG19"/>
</dbReference>
<evidence type="ECO:0000256" key="1">
    <source>
        <dbReference type="SAM" id="MobiDB-lite"/>
    </source>
</evidence>
<dbReference type="EMBL" id="FN649191">
    <property type="protein sequence ID" value="CBN78078.1"/>
    <property type="molecule type" value="Genomic_DNA"/>
</dbReference>
<dbReference type="AlphaFoldDB" id="D8LU36"/>
<dbReference type="InterPro" id="IPR036412">
    <property type="entry name" value="HAD-like_sf"/>
</dbReference>
<protein>
    <submittedName>
        <fullName evidence="2">Uncharacterized protein</fullName>
    </submittedName>
</protein>
<feature type="region of interest" description="Disordered" evidence="1">
    <location>
        <begin position="11"/>
        <end position="36"/>
    </location>
</feature>
<dbReference type="InParanoid" id="D8LU36"/>
<dbReference type="OrthoDB" id="2274644at2759"/>
<keyword evidence="3" id="KW-1185">Reference proteome</keyword>
<sequence length="206" mass="22432">MPLNPHATPFVIKGSGGGAAADAGRKVRGKTSSSSPTPKIFCDLDGCLVDFEKGCQAVMGETPDKLRPKAMWGGLARAKGFYEHLDWMPDGRELWDGVAHLQPTILTGLPMGNWAEPQKRNWCKRELGEHVPVITCMSRDKHTHCRPGNILIDDRESLKAAWQRAGGVFIHHTAATSSLEKLKAILPAEEETASGDQGNAKRQKNG</sequence>
<name>D8LU36_ECTSI</name>